<dbReference type="Pfam" id="PF13365">
    <property type="entry name" value="Trypsin_2"/>
    <property type="match status" value="1"/>
</dbReference>
<sequence length="501" mass="57482">MAEFVDSCFSIHSGHAHNRARGVGFVVGYDDRYTYLLTCAHVIRDVCIAYRPLPPDPNALYPDKTQYRQHFRKDLAGVRVELVFGETSVEAKRLEWEIQVPDDGACPEVLDRHDFALIGIELQPDVEALLLSSRLPEQQATVHFVSPSQDSQGFFEYQGRVGPSAHFRRAPGDMLRAFEIEPIHYEVKAGDSGGPVMDPSMPGAARLLGMMFKNKGTRGLAIAAPSLLRFLQERNLDHVLRFHSTEPSGPPPFLADRTVPTEHFEEAFAHHRDRTPREPLCVLVFGEDRQRPDLFLDRLEQHTLPELLNVRPQRYNLPWRKLDSLGERCDQLEKDLREALLRHGQAVDSVADALAGQSAMITVTITARDWAKDHLLLAEWLKSIGKYRTKGNCHLLVFAVIQYDDFHWLHLFSHFWQKRHRPHVLRRTLMRATRQDLPAVVALPELSHLKWQHALNWLERHGADYPPAKRKQIQKKIKALFKGVFRRRSMKAFTEALEDLG</sequence>
<evidence type="ECO:0000313" key="3">
    <source>
        <dbReference type="Proteomes" id="UP000663929"/>
    </source>
</evidence>
<dbReference type="RefSeq" id="WP_237382590.1">
    <property type="nucleotide sequence ID" value="NZ_CP071793.1"/>
</dbReference>
<proteinExistence type="predicted"/>
<keyword evidence="3" id="KW-1185">Reference proteome</keyword>
<accession>A0A8A4TTS2</accession>
<evidence type="ECO:0000313" key="2">
    <source>
        <dbReference type="EMBL" id="QTD52481.1"/>
    </source>
</evidence>
<name>A0A8A4TTS2_SULCO</name>
<evidence type="ECO:0000259" key="1">
    <source>
        <dbReference type="Pfam" id="PF19995"/>
    </source>
</evidence>
<dbReference type="AlphaFoldDB" id="A0A8A4TTS2"/>
<organism evidence="2 3">
    <name type="scientific">Sulfidibacter corallicola</name>
    <dbReference type="NCBI Taxonomy" id="2818388"/>
    <lineage>
        <taxon>Bacteria</taxon>
        <taxon>Pseudomonadati</taxon>
        <taxon>Acidobacteriota</taxon>
        <taxon>Holophagae</taxon>
        <taxon>Acanthopleuribacterales</taxon>
        <taxon>Acanthopleuribacteraceae</taxon>
        <taxon>Sulfidibacter</taxon>
    </lineage>
</organism>
<dbReference type="InterPro" id="IPR045475">
    <property type="entry name" value="iSTAND"/>
</dbReference>
<protein>
    <recommendedName>
        <fullName evidence="1">Inactive STAND domain-containing protein</fullName>
    </recommendedName>
</protein>
<dbReference type="Pfam" id="PF19995">
    <property type="entry name" value="iSTAND"/>
    <property type="match status" value="1"/>
</dbReference>
<dbReference type="Proteomes" id="UP000663929">
    <property type="component" value="Chromosome"/>
</dbReference>
<dbReference type="KEGG" id="scor:J3U87_08415"/>
<gene>
    <name evidence="2" type="ORF">J3U87_08415</name>
</gene>
<feature type="domain" description="Inactive STAND" evidence="1">
    <location>
        <begin position="252"/>
        <end position="382"/>
    </location>
</feature>
<reference evidence="2" key="1">
    <citation type="submission" date="2021-03" db="EMBL/GenBank/DDBJ databases">
        <title>Acanthopleuribacteraceae sp. M133.</title>
        <authorList>
            <person name="Wang G."/>
        </authorList>
    </citation>
    <scope>NUCLEOTIDE SEQUENCE</scope>
    <source>
        <strain evidence="2">M133</strain>
    </source>
</reference>
<dbReference type="EMBL" id="CP071793">
    <property type="protein sequence ID" value="QTD52481.1"/>
    <property type="molecule type" value="Genomic_DNA"/>
</dbReference>
<dbReference type="SUPFAM" id="SSF50494">
    <property type="entry name" value="Trypsin-like serine proteases"/>
    <property type="match status" value="1"/>
</dbReference>
<dbReference type="InterPro" id="IPR009003">
    <property type="entry name" value="Peptidase_S1_PA"/>
</dbReference>